<organism evidence="1 2">
    <name type="scientific">Streptomyces albiaxialis</name>
    <dbReference type="NCBI Taxonomy" id="329523"/>
    <lineage>
        <taxon>Bacteria</taxon>
        <taxon>Bacillati</taxon>
        <taxon>Actinomycetota</taxon>
        <taxon>Actinomycetes</taxon>
        <taxon>Kitasatosporales</taxon>
        <taxon>Streptomycetaceae</taxon>
        <taxon>Streptomyces</taxon>
    </lineage>
</organism>
<protein>
    <submittedName>
        <fullName evidence="1">Ornithine cyclodeaminase family protein</fullName>
    </submittedName>
</protein>
<dbReference type="Gene3D" id="3.30.1780.10">
    <property type="entry name" value="ornithine cyclodeaminase, domain 1"/>
    <property type="match status" value="1"/>
</dbReference>
<dbReference type="PIRSF" id="PIRSF001439">
    <property type="entry name" value="CryM"/>
    <property type="match status" value="1"/>
</dbReference>
<dbReference type="PANTHER" id="PTHR13812">
    <property type="entry name" value="KETIMINE REDUCTASE MU-CRYSTALLIN"/>
    <property type="match status" value="1"/>
</dbReference>
<evidence type="ECO:0000313" key="1">
    <source>
        <dbReference type="EMBL" id="GAA2097329.1"/>
    </source>
</evidence>
<proteinExistence type="predicted"/>
<evidence type="ECO:0000313" key="2">
    <source>
        <dbReference type="Proteomes" id="UP001500016"/>
    </source>
</evidence>
<dbReference type="InterPro" id="IPR036291">
    <property type="entry name" value="NAD(P)-bd_dom_sf"/>
</dbReference>
<dbReference type="InterPro" id="IPR003462">
    <property type="entry name" value="ODC_Mu_crystall"/>
</dbReference>
<gene>
    <name evidence="1" type="ORF">GCM10009801_67580</name>
</gene>
<dbReference type="PANTHER" id="PTHR13812:SF19">
    <property type="entry name" value="KETIMINE REDUCTASE MU-CRYSTALLIN"/>
    <property type="match status" value="1"/>
</dbReference>
<dbReference type="Gene3D" id="3.40.50.720">
    <property type="entry name" value="NAD(P)-binding Rossmann-like Domain"/>
    <property type="match status" value="1"/>
</dbReference>
<keyword evidence="2" id="KW-1185">Reference proteome</keyword>
<name>A0ABN2WR11_9ACTN</name>
<dbReference type="SUPFAM" id="SSF51735">
    <property type="entry name" value="NAD(P)-binding Rossmann-fold domains"/>
    <property type="match status" value="1"/>
</dbReference>
<dbReference type="RefSeq" id="WP_344533710.1">
    <property type="nucleotide sequence ID" value="NZ_BAAAPE010000016.1"/>
</dbReference>
<dbReference type="EMBL" id="BAAAPE010000016">
    <property type="protein sequence ID" value="GAA2097329.1"/>
    <property type="molecule type" value="Genomic_DNA"/>
</dbReference>
<accession>A0ABN2WR11</accession>
<dbReference type="Pfam" id="PF02423">
    <property type="entry name" value="OCD_Mu_crystall"/>
    <property type="match status" value="1"/>
</dbReference>
<comment type="caution">
    <text evidence="1">The sequence shown here is derived from an EMBL/GenBank/DDBJ whole genome shotgun (WGS) entry which is preliminary data.</text>
</comment>
<sequence length="311" mass="31967">MDLSEDLPTLTDGDALQAACPPEAAIGALRGALRSGLDPSAGPPRTHVPTSAGQLLLMPAEHGAYAGVKVAGVAPGNPARGLPRITGLYLLLDAATLRPLALLDGPRLTLVRTSAVSALAVDHLAPPDAGRMLVFGTGPQAVAHAAAVHAVRPLRRLDVAGRRPEAVAACVRSCAGLGLPARAAASASPRGADLVVCCTSATEPLFDGAELEEHATVVAMGSHTTDARETDDATVRRAAVVVEDVGAALREAGDVVIPHRAGLLPRERLHTLADLVTGRLDVPAGPRFFKSVGMAWQDLAVAARVHERTRA</sequence>
<reference evidence="1 2" key="1">
    <citation type="journal article" date="2019" name="Int. J. Syst. Evol. Microbiol.">
        <title>The Global Catalogue of Microorganisms (GCM) 10K type strain sequencing project: providing services to taxonomists for standard genome sequencing and annotation.</title>
        <authorList>
            <consortium name="The Broad Institute Genomics Platform"/>
            <consortium name="The Broad Institute Genome Sequencing Center for Infectious Disease"/>
            <person name="Wu L."/>
            <person name="Ma J."/>
        </authorList>
    </citation>
    <scope>NUCLEOTIDE SEQUENCE [LARGE SCALE GENOMIC DNA]</scope>
    <source>
        <strain evidence="1 2">JCM 15478</strain>
    </source>
</reference>
<dbReference type="Proteomes" id="UP001500016">
    <property type="component" value="Unassembled WGS sequence"/>
</dbReference>
<dbReference type="InterPro" id="IPR023401">
    <property type="entry name" value="ODC_N"/>
</dbReference>